<organism evidence="10 11">
    <name type="scientific">Hypsibius exemplaris</name>
    <name type="common">Freshwater tardigrade</name>
    <dbReference type="NCBI Taxonomy" id="2072580"/>
    <lineage>
        <taxon>Eukaryota</taxon>
        <taxon>Metazoa</taxon>
        <taxon>Ecdysozoa</taxon>
        <taxon>Tardigrada</taxon>
        <taxon>Eutardigrada</taxon>
        <taxon>Parachela</taxon>
        <taxon>Hypsibioidea</taxon>
        <taxon>Hypsibiidae</taxon>
        <taxon>Hypsibius</taxon>
    </lineage>
</organism>
<dbReference type="InterPro" id="IPR036396">
    <property type="entry name" value="Cyt_P450_sf"/>
</dbReference>
<dbReference type="PANTHER" id="PTHR24300">
    <property type="entry name" value="CYTOCHROME P450 508A4-RELATED"/>
    <property type="match status" value="1"/>
</dbReference>
<evidence type="ECO:0000256" key="5">
    <source>
        <dbReference type="ARBA" id="ARBA00023004"/>
    </source>
</evidence>
<reference evidence="11" key="1">
    <citation type="submission" date="2017-01" db="EMBL/GenBank/DDBJ databases">
        <title>Comparative genomics of anhydrobiosis in the tardigrade Hypsibius dujardini.</title>
        <authorList>
            <person name="Yoshida Y."/>
            <person name="Koutsovoulos G."/>
            <person name="Laetsch D."/>
            <person name="Stevens L."/>
            <person name="Kumar S."/>
            <person name="Horikawa D."/>
            <person name="Ishino K."/>
            <person name="Komine S."/>
            <person name="Tomita M."/>
            <person name="Blaxter M."/>
            <person name="Arakawa K."/>
        </authorList>
    </citation>
    <scope>NUCLEOTIDE SEQUENCE [LARGE SCALE GENOMIC DNA]</scope>
    <source>
        <strain evidence="11">Z151</strain>
    </source>
</reference>
<evidence type="ECO:0000313" key="11">
    <source>
        <dbReference type="Proteomes" id="UP000192578"/>
    </source>
</evidence>
<dbReference type="Gene3D" id="1.10.630.10">
    <property type="entry name" value="Cytochrome P450"/>
    <property type="match status" value="1"/>
</dbReference>
<dbReference type="FunFam" id="1.10.630.10:FF:000036">
    <property type="entry name" value="CYtochrome P450 family"/>
    <property type="match status" value="1"/>
</dbReference>
<keyword evidence="11" id="KW-1185">Reference proteome</keyword>
<evidence type="ECO:0000256" key="6">
    <source>
        <dbReference type="ARBA" id="ARBA00023033"/>
    </source>
</evidence>
<evidence type="ECO:0000256" key="8">
    <source>
        <dbReference type="RuleBase" id="RU000461"/>
    </source>
</evidence>
<sequence length="495" mass="56579">MDWSTFLLALLPAVLASLYFWSSTFSRRKNFPPGPTGIPFFGNILSFGKQPPVTMLRWKEQFGDIYGLHVGRKPLVVLSDFNTIKKVFGDDAAAGREQSSPIRHDIATGAGSGLIFSQDDLWRTHRRFALSTLRDLGMGKNWLEDSIIAEVEGLCQTLRDTEQKPFDPKEQLTNSVSNVICALIFGQRFDLKDPKFTQLTTMLTTNIQNVDVEGLAEVMPFLMWFPNRVRDRVMTVRRNLRSLAVFFKDQVDEHARTKQRDEVVPDYLYAYQAEAENRSKTVAENTFDEPQLLSSLFDLFIAGSETTSTTTLWAFVYMIENPEVMWKVQAEIDQNIGRDRVLTNADRGLLPYTEATLLEIQRCASLVPLSVPHTTRSEMNIDGYIIPKDTVLLANLYSVHRDPRYWEKPEKFDPTRFLDEKEKLIRHEGFAPFSVGKRACLGESLAKMELFLFIANLLRSFNLRLPAGKTLSHEDYHASVVNCPNPFQLIFEPRT</sequence>
<dbReference type="GO" id="GO:0020037">
    <property type="term" value="F:heme binding"/>
    <property type="evidence" value="ECO:0007669"/>
    <property type="project" value="InterPro"/>
</dbReference>
<evidence type="ECO:0000256" key="3">
    <source>
        <dbReference type="ARBA" id="ARBA00022723"/>
    </source>
</evidence>
<keyword evidence="7 8" id="KW-0349">Heme</keyword>
<keyword evidence="3 7" id="KW-0479">Metal-binding</keyword>
<keyword evidence="9" id="KW-0732">Signal</keyword>
<comment type="cofactor">
    <cofactor evidence="1 7">
        <name>heme</name>
        <dbReference type="ChEBI" id="CHEBI:30413"/>
    </cofactor>
</comment>
<dbReference type="InterPro" id="IPR017972">
    <property type="entry name" value="Cyt_P450_CS"/>
</dbReference>
<comment type="caution">
    <text evidence="10">The sequence shown here is derived from an EMBL/GenBank/DDBJ whole genome shotgun (WGS) entry which is preliminary data.</text>
</comment>
<dbReference type="GO" id="GO:0006082">
    <property type="term" value="P:organic acid metabolic process"/>
    <property type="evidence" value="ECO:0007669"/>
    <property type="project" value="TreeGrafter"/>
</dbReference>
<evidence type="ECO:0000256" key="4">
    <source>
        <dbReference type="ARBA" id="ARBA00023002"/>
    </source>
</evidence>
<dbReference type="PRINTS" id="PR00385">
    <property type="entry name" value="P450"/>
</dbReference>
<dbReference type="SUPFAM" id="SSF48264">
    <property type="entry name" value="Cytochrome P450"/>
    <property type="match status" value="1"/>
</dbReference>
<dbReference type="GO" id="GO:0005737">
    <property type="term" value="C:cytoplasm"/>
    <property type="evidence" value="ECO:0007669"/>
    <property type="project" value="TreeGrafter"/>
</dbReference>
<dbReference type="Proteomes" id="UP000192578">
    <property type="component" value="Unassembled WGS sequence"/>
</dbReference>
<protein>
    <submittedName>
        <fullName evidence="10">Cytochrome P450 2U1</fullName>
    </submittedName>
</protein>
<evidence type="ECO:0000256" key="9">
    <source>
        <dbReference type="SAM" id="SignalP"/>
    </source>
</evidence>
<dbReference type="InterPro" id="IPR050182">
    <property type="entry name" value="Cytochrome_P450_fam2"/>
</dbReference>
<dbReference type="PROSITE" id="PS00086">
    <property type="entry name" value="CYTOCHROME_P450"/>
    <property type="match status" value="1"/>
</dbReference>
<dbReference type="GO" id="GO:0006805">
    <property type="term" value="P:xenobiotic metabolic process"/>
    <property type="evidence" value="ECO:0007669"/>
    <property type="project" value="TreeGrafter"/>
</dbReference>
<dbReference type="InterPro" id="IPR002401">
    <property type="entry name" value="Cyt_P450_E_grp-I"/>
</dbReference>
<feature type="binding site" description="axial binding residue" evidence="7">
    <location>
        <position position="440"/>
    </location>
    <ligand>
        <name>heme</name>
        <dbReference type="ChEBI" id="CHEBI:30413"/>
    </ligand>
    <ligandPart>
        <name>Fe</name>
        <dbReference type="ChEBI" id="CHEBI:18248"/>
    </ligandPart>
</feature>
<feature type="signal peptide" evidence="9">
    <location>
        <begin position="1"/>
        <end position="16"/>
    </location>
</feature>
<evidence type="ECO:0000313" key="10">
    <source>
        <dbReference type="EMBL" id="OWA53859.1"/>
    </source>
</evidence>
<evidence type="ECO:0000256" key="7">
    <source>
        <dbReference type="PIRSR" id="PIRSR602401-1"/>
    </source>
</evidence>
<keyword evidence="6 8" id="KW-0503">Monooxygenase</keyword>
<name>A0A9X6NQ20_HYPEX</name>
<accession>A0A9X6NQ20</accession>
<gene>
    <name evidence="10" type="ORF">BV898_18279</name>
</gene>
<evidence type="ECO:0000256" key="2">
    <source>
        <dbReference type="ARBA" id="ARBA00010617"/>
    </source>
</evidence>
<dbReference type="AlphaFoldDB" id="A0A9X6NQ20"/>
<evidence type="ECO:0000256" key="1">
    <source>
        <dbReference type="ARBA" id="ARBA00001971"/>
    </source>
</evidence>
<keyword evidence="5 7" id="KW-0408">Iron</keyword>
<dbReference type="GO" id="GO:0005506">
    <property type="term" value="F:iron ion binding"/>
    <property type="evidence" value="ECO:0007669"/>
    <property type="project" value="InterPro"/>
</dbReference>
<dbReference type="PRINTS" id="PR00463">
    <property type="entry name" value="EP450I"/>
</dbReference>
<keyword evidence="4 8" id="KW-0560">Oxidoreductase</keyword>
<dbReference type="EMBL" id="MTYJ01000351">
    <property type="protein sequence ID" value="OWA53859.1"/>
    <property type="molecule type" value="Genomic_DNA"/>
</dbReference>
<dbReference type="PANTHER" id="PTHR24300:SF375">
    <property type="entry name" value="CYTOCHROME P450 FAMILY"/>
    <property type="match status" value="1"/>
</dbReference>
<comment type="similarity">
    <text evidence="2 8">Belongs to the cytochrome P450 family.</text>
</comment>
<dbReference type="Pfam" id="PF00067">
    <property type="entry name" value="p450"/>
    <property type="match status" value="1"/>
</dbReference>
<dbReference type="OrthoDB" id="1055148at2759"/>
<dbReference type="GO" id="GO:0016712">
    <property type="term" value="F:oxidoreductase activity, acting on paired donors, with incorporation or reduction of molecular oxygen, reduced flavin or flavoprotein as one donor, and incorporation of one atom of oxygen"/>
    <property type="evidence" value="ECO:0007669"/>
    <property type="project" value="TreeGrafter"/>
</dbReference>
<dbReference type="InterPro" id="IPR001128">
    <property type="entry name" value="Cyt_P450"/>
</dbReference>
<proteinExistence type="inferred from homology"/>
<feature type="chain" id="PRO_5040831353" evidence="9">
    <location>
        <begin position="17"/>
        <end position="495"/>
    </location>
</feature>